<sequence>MIVKSSDTKRKRPLQKSLTREHAAWFTKKRVYVPATTIVCEHYGQSTNEDSATTA</sequence>
<evidence type="ECO:0000313" key="1">
    <source>
        <dbReference type="EMBL" id="CAD7001418.1"/>
    </source>
</evidence>
<comment type="caution">
    <text evidence="1">The sequence shown here is derived from an EMBL/GenBank/DDBJ whole genome shotgun (WGS) entry which is preliminary data.</text>
</comment>
<dbReference type="AlphaFoldDB" id="A0A811USX6"/>
<accession>A0A811USX6</accession>
<keyword evidence="2" id="KW-1185">Reference proteome</keyword>
<reference evidence="1" key="1">
    <citation type="submission" date="2020-11" db="EMBL/GenBank/DDBJ databases">
        <authorList>
            <person name="Whitehead M."/>
        </authorList>
    </citation>
    <scope>NUCLEOTIDE SEQUENCE</scope>
    <source>
        <strain evidence="1">EGII</strain>
    </source>
</reference>
<feature type="non-terminal residue" evidence="1">
    <location>
        <position position="55"/>
    </location>
</feature>
<gene>
    <name evidence="1" type="ORF">CCAP1982_LOCUS9915</name>
</gene>
<evidence type="ECO:0000313" key="2">
    <source>
        <dbReference type="Proteomes" id="UP000606786"/>
    </source>
</evidence>
<dbReference type="EMBL" id="CAJHJT010000023">
    <property type="protein sequence ID" value="CAD7001418.1"/>
    <property type="molecule type" value="Genomic_DNA"/>
</dbReference>
<name>A0A811USX6_CERCA</name>
<proteinExistence type="predicted"/>
<organism evidence="1 2">
    <name type="scientific">Ceratitis capitata</name>
    <name type="common">Mediterranean fruit fly</name>
    <name type="synonym">Tephritis capitata</name>
    <dbReference type="NCBI Taxonomy" id="7213"/>
    <lineage>
        <taxon>Eukaryota</taxon>
        <taxon>Metazoa</taxon>
        <taxon>Ecdysozoa</taxon>
        <taxon>Arthropoda</taxon>
        <taxon>Hexapoda</taxon>
        <taxon>Insecta</taxon>
        <taxon>Pterygota</taxon>
        <taxon>Neoptera</taxon>
        <taxon>Endopterygota</taxon>
        <taxon>Diptera</taxon>
        <taxon>Brachycera</taxon>
        <taxon>Muscomorpha</taxon>
        <taxon>Tephritoidea</taxon>
        <taxon>Tephritidae</taxon>
        <taxon>Ceratitis</taxon>
        <taxon>Ceratitis</taxon>
    </lineage>
</organism>
<protein>
    <submittedName>
        <fullName evidence="1">(Mediterranean fruit fly) hypothetical protein</fullName>
    </submittedName>
</protein>
<dbReference type="Proteomes" id="UP000606786">
    <property type="component" value="Unassembled WGS sequence"/>
</dbReference>